<accession>A0ABQ8TG40</accession>
<dbReference type="Proteomes" id="UP001148838">
    <property type="component" value="Unassembled WGS sequence"/>
</dbReference>
<dbReference type="PANTHER" id="PTHR47027">
    <property type="entry name" value="REVERSE TRANSCRIPTASE DOMAIN-CONTAINING PROTEIN"/>
    <property type="match status" value="1"/>
</dbReference>
<keyword evidence="3" id="KW-1185">Reference proteome</keyword>
<evidence type="ECO:0000313" key="3">
    <source>
        <dbReference type="Proteomes" id="UP001148838"/>
    </source>
</evidence>
<evidence type="ECO:0008006" key="4">
    <source>
        <dbReference type="Google" id="ProtNLM"/>
    </source>
</evidence>
<proteinExistence type="predicted"/>
<sequence length="314" mass="37377">MEGSCEGVNETAGLTNVLDEDQPQEQAGLRSGYITLDHLQTIKQIMKKVEGFNLPLYFAFEDYTKKFDSIEHSIGEARQPSPEEKEKFLLSDQESDPKPLNEEEIILKDMLLDLNDRYEQYGMKINANKMKSMVIGRKMQEINLRILNETVERIAMAKEAFNRKRSIACELLEKELRKRLVKCFVWSVALYGAETWTLPRSEEKRIEVFEMWIWRRMEHVKGIGRIRNEAVLERASEEGMMLKLIRKMKRNWLGHWLRRNCLLKNALEGMVNGRRVRGRRRRYQMIDDIKIYESYEKRKRKAENRKDWRKLGLQ</sequence>
<dbReference type="EMBL" id="JAJSOF020000011">
    <property type="protein sequence ID" value="KAJ4444946.1"/>
    <property type="molecule type" value="Genomic_DNA"/>
</dbReference>
<comment type="caution">
    <text evidence="2">The sequence shown here is derived from an EMBL/GenBank/DDBJ whole genome shotgun (WGS) entry which is preliminary data.</text>
</comment>
<gene>
    <name evidence="2" type="ORF">ANN_06745</name>
</gene>
<protein>
    <recommendedName>
        <fullName evidence="4">Reverse transcriptase domain-containing protein</fullName>
    </recommendedName>
</protein>
<organism evidence="2 3">
    <name type="scientific">Periplaneta americana</name>
    <name type="common">American cockroach</name>
    <name type="synonym">Blatta americana</name>
    <dbReference type="NCBI Taxonomy" id="6978"/>
    <lineage>
        <taxon>Eukaryota</taxon>
        <taxon>Metazoa</taxon>
        <taxon>Ecdysozoa</taxon>
        <taxon>Arthropoda</taxon>
        <taxon>Hexapoda</taxon>
        <taxon>Insecta</taxon>
        <taxon>Pterygota</taxon>
        <taxon>Neoptera</taxon>
        <taxon>Polyneoptera</taxon>
        <taxon>Dictyoptera</taxon>
        <taxon>Blattodea</taxon>
        <taxon>Blattoidea</taxon>
        <taxon>Blattidae</taxon>
        <taxon>Blattinae</taxon>
        <taxon>Periplaneta</taxon>
    </lineage>
</organism>
<reference evidence="2 3" key="1">
    <citation type="journal article" date="2022" name="Allergy">
        <title>Genome assembly and annotation of Periplaneta americana reveal a comprehensive cockroach allergen profile.</title>
        <authorList>
            <person name="Wang L."/>
            <person name="Xiong Q."/>
            <person name="Saelim N."/>
            <person name="Wang L."/>
            <person name="Nong W."/>
            <person name="Wan A.T."/>
            <person name="Shi M."/>
            <person name="Liu X."/>
            <person name="Cao Q."/>
            <person name="Hui J.H.L."/>
            <person name="Sookrung N."/>
            <person name="Leung T.F."/>
            <person name="Tungtrongchitr A."/>
            <person name="Tsui S.K.W."/>
        </authorList>
    </citation>
    <scope>NUCLEOTIDE SEQUENCE [LARGE SCALE GENOMIC DNA]</scope>
    <source>
        <strain evidence="2">PWHHKU_190912</strain>
    </source>
</reference>
<evidence type="ECO:0000313" key="2">
    <source>
        <dbReference type="EMBL" id="KAJ4444946.1"/>
    </source>
</evidence>
<dbReference type="PANTHER" id="PTHR47027:SF8">
    <property type="entry name" value="RIBONUCLEASE H"/>
    <property type="match status" value="1"/>
</dbReference>
<feature type="region of interest" description="Disordered" evidence="1">
    <location>
        <begin position="74"/>
        <end position="97"/>
    </location>
</feature>
<evidence type="ECO:0000256" key="1">
    <source>
        <dbReference type="SAM" id="MobiDB-lite"/>
    </source>
</evidence>
<name>A0ABQ8TG40_PERAM</name>
<feature type="region of interest" description="Disordered" evidence="1">
    <location>
        <begin position="1"/>
        <end position="23"/>
    </location>
</feature>